<gene>
    <name evidence="4" type="ORF">A3C93_01060</name>
</gene>
<sequence>MSKLLLGPDEEMWRGRFISVAKRPFTNTETGKEGHWEMVKREARGRIVGVIAVTPENEAIIIKIFRVPLNKYVLECAAGLPDKAGEPEIELARRELLEETGYACRTLTPVVSGPINGGLVADEMVFFLGLNAQKVAEPTPEDAEDIEVLKVPVAELPALLKNPPEGVLVDFKIWALLPFLPKN</sequence>
<dbReference type="GO" id="GO:0019693">
    <property type="term" value="P:ribose phosphate metabolic process"/>
    <property type="evidence" value="ECO:0007669"/>
    <property type="project" value="TreeGrafter"/>
</dbReference>
<organism evidence="4 5">
    <name type="scientific">Candidatus Lloydbacteria bacterium RIFCSPHIGHO2_02_FULL_54_17</name>
    <dbReference type="NCBI Taxonomy" id="1798664"/>
    <lineage>
        <taxon>Bacteria</taxon>
        <taxon>Candidatus Lloydiibacteriota</taxon>
    </lineage>
</organism>
<dbReference type="Gene3D" id="3.90.79.10">
    <property type="entry name" value="Nucleoside Triphosphate Pyrophosphohydrolase"/>
    <property type="match status" value="1"/>
</dbReference>
<dbReference type="Proteomes" id="UP000178636">
    <property type="component" value="Unassembled WGS sequence"/>
</dbReference>
<dbReference type="SUPFAM" id="SSF55811">
    <property type="entry name" value="Nudix"/>
    <property type="match status" value="1"/>
</dbReference>
<dbReference type="PANTHER" id="PTHR11839">
    <property type="entry name" value="UDP/ADP-SUGAR PYROPHOSPHATASE"/>
    <property type="match status" value="1"/>
</dbReference>
<evidence type="ECO:0000256" key="2">
    <source>
        <dbReference type="ARBA" id="ARBA00022801"/>
    </source>
</evidence>
<dbReference type="PANTHER" id="PTHR11839:SF18">
    <property type="entry name" value="NUDIX HYDROLASE DOMAIN-CONTAINING PROTEIN"/>
    <property type="match status" value="1"/>
</dbReference>
<accession>A0A1G2DCX0</accession>
<evidence type="ECO:0000313" key="5">
    <source>
        <dbReference type="Proteomes" id="UP000178636"/>
    </source>
</evidence>
<evidence type="ECO:0000259" key="3">
    <source>
        <dbReference type="PROSITE" id="PS51462"/>
    </source>
</evidence>
<dbReference type="STRING" id="1798664.A3C93_01060"/>
<protein>
    <recommendedName>
        <fullName evidence="3">Nudix hydrolase domain-containing protein</fullName>
    </recommendedName>
</protein>
<evidence type="ECO:0000313" key="4">
    <source>
        <dbReference type="EMBL" id="OGZ11489.1"/>
    </source>
</evidence>
<dbReference type="InterPro" id="IPR000086">
    <property type="entry name" value="NUDIX_hydrolase_dom"/>
</dbReference>
<reference evidence="4 5" key="1">
    <citation type="journal article" date="2016" name="Nat. Commun.">
        <title>Thousands of microbial genomes shed light on interconnected biogeochemical processes in an aquifer system.</title>
        <authorList>
            <person name="Anantharaman K."/>
            <person name="Brown C.T."/>
            <person name="Hug L.A."/>
            <person name="Sharon I."/>
            <person name="Castelle C.J."/>
            <person name="Probst A.J."/>
            <person name="Thomas B.C."/>
            <person name="Singh A."/>
            <person name="Wilkins M.J."/>
            <person name="Karaoz U."/>
            <person name="Brodie E.L."/>
            <person name="Williams K.H."/>
            <person name="Hubbard S.S."/>
            <person name="Banfield J.F."/>
        </authorList>
    </citation>
    <scope>NUCLEOTIDE SEQUENCE [LARGE SCALE GENOMIC DNA]</scope>
</reference>
<dbReference type="InterPro" id="IPR015797">
    <property type="entry name" value="NUDIX_hydrolase-like_dom_sf"/>
</dbReference>
<dbReference type="GO" id="GO:0016787">
    <property type="term" value="F:hydrolase activity"/>
    <property type="evidence" value="ECO:0007669"/>
    <property type="project" value="UniProtKB-KW"/>
</dbReference>
<name>A0A1G2DCX0_9BACT</name>
<proteinExistence type="predicted"/>
<keyword evidence="2" id="KW-0378">Hydrolase</keyword>
<dbReference type="AlphaFoldDB" id="A0A1G2DCX0"/>
<dbReference type="CDD" id="cd03424">
    <property type="entry name" value="NUDIX_ADPRase_Nudt5_UGPPase_Nudt14"/>
    <property type="match status" value="1"/>
</dbReference>
<dbReference type="EMBL" id="MHLO01000033">
    <property type="protein sequence ID" value="OGZ11489.1"/>
    <property type="molecule type" value="Genomic_DNA"/>
</dbReference>
<evidence type="ECO:0000256" key="1">
    <source>
        <dbReference type="ARBA" id="ARBA00001946"/>
    </source>
</evidence>
<comment type="caution">
    <text evidence="4">The sequence shown here is derived from an EMBL/GenBank/DDBJ whole genome shotgun (WGS) entry which is preliminary data.</text>
</comment>
<feature type="domain" description="Nudix hydrolase" evidence="3">
    <location>
        <begin position="43"/>
        <end position="173"/>
    </location>
</feature>
<dbReference type="PROSITE" id="PS51462">
    <property type="entry name" value="NUDIX"/>
    <property type="match status" value="1"/>
</dbReference>
<dbReference type="GO" id="GO:0006753">
    <property type="term" value="P:nucleoside phosphate metabolic process"/>
    <property type="evidence" value="ECO:0007669"/>
    <property type="project" value="TreeGrafter"/>
</dbReference>
<dbReference type="GO" id="GO:0005829">
    <property type="term" value="C:cytosol"/>
    <property type="evidence" value="ECO:0007669"/>
    <property type="project" value="TreeGrafter"/>
</dbReference>
<comment type="cofactor">
    <cofactor evidence="1">
        <name>Mg(2+)</name>
        <dbReference type="ChEBI" id="CHEBI:18420"/>
    </cofactor>
</comment>
<dbReference type="Pfam" id="PF00293">
    <property type="entry name" value="NUDIX"/>
    <property type="match status" value="1"/>
</dbReference>